<dbReference type="InterPro" id="IPR002781">
    <property type="entry name" value="TM_pro_TauE-like"/>
</dbReference>
<protein>
    <recommendedName>
        <fullName evidence="8">Probable membrane transporter protein</fullName>
    </recommendedName>
</protein>
<feature type="transmembrane region" description="Helical" evidence="8">
    <location>
        <begin position="72"/>
        <end position="96"/>
    </location>
</feature>
<evidence type="ECO:0000256" key="6">
    <source>
        <dbReference type="ARBA" id="ARBA00022989"/>
    </source>
</evidence>
<comment type="similarity">
    <text evidence="2 8">Belongs to the 4-toluene sulfonate uptake permease (TSUP) (TC 2.A.102) family.</text>
</comment>
<keyword evidence="6 8" id="KW-1133">Transmembrane helix</keyword>
<evidence type="ECO:0000256" key="4">
    <source>
        <dbReference type="ARBA" id="ARBA00022475"/>
    </source>
</evidence>
<dbReference type="EMBL" id="QZEI01000016">
    <property type="protein sequence ID" value="RLV60414.1"/>
    <property type="molecule type" value="Genomic_DNA"/>
</dbReference>
<keyword evidence="10" id="KW-1185">Reference proteome</keyword>
<evidence type="ECO:0000256" key="1">
    <source>
        <dbReference type="ARBA" id="ARBA00004651"/>
    </source>
</evidence>
<sequence>MDFELTLQIALILFSVAVIAGFIDSIAGGGGLLTVPALMWAGLPPVAALATNKLQSSAGSFSASWYFIRHGVVKISSIWLAVVCAFVGAAAGAFAVQQVDPQILKIILPFLILGIGTYFLFSKKLSDDDKHQVLTPTVFAFTAALAVGFYDGFFGPGTGSFFALAFVMLYGFGLGKATAHAKLLNFSTNLASLIIFIIGGHVVWLLGFIMMIGQAIGANIGSRLVLSKGSKLIRPMVVIMSLAMSIKLLLDQFSA</sequence>
<keyword evidence="5 8" id="KW-0812">Transmembrane</keyword>
<evidence type="ECO:0000313" key="10">
    <source>
        <dbReference type="Proteomes" id="UP000281474"/>
    </source>
</evidence>
<dbReference type="GO" id="GO:0005886">
    <property type="term" value="C:plasma membrane"/>
    <property type="evidence" value="ECO:0007669"/>
    <property type="project" value="UniProtKB-SubCell"/>
</dbReference>
<dbReference type="PANTHER" id="PTHR30269:SF0">
    <property type="entry name" value="MEMBRANE TRANSPORTER PROTEIN YFCA-RELATED"/>
    <property type="match status" value="1"/>
</dbReference>
<proteinExistence type="inferred from homology"/>
<organism evidence="9 10">
    <name type="scientific">Parashewanella curva</name>
    <dbReference type="NCBI Taxonomy" id="2338552"/>
    <lineage>
        <taxon>Bacteria</taxon>
        <taxon>Pseudomonadati</taxon>
        <taxon>Pseudomonadota</taxon>
        <taxon>Gammaproteobacteria</taxon>
        <taxon>Alteromonadales</taxon>
        <taxon>Shewanellaceae</taxon>
        <taxon>Parashewanella</taxon>
    </lineage>
</organism>
<name>A0A3L8PYJ4_9GAMM</name>
<evidence type="ECO:0000256" key="3">
    <source>
        <dbReference type="ARBA" id="ARBA00022448"/>
    </source>
</evidence>
<dbReference type="InterPro" id="IPR052017">
    <property type="entry name" value="TSUP"/>
</dbReference>
<comment type="subcellular location">
    <subcellularLocation>
        <location evidence="1 8">Cell membrane</location>
        <topology evidence="1 8">Multi-pass membrane protein</topology>
    </subcellularLocation>
</comment>
<evidence type="ECO:0000313" key="9">
    <source>
        <dbReference type="EMBL" id="RLV60414.1"/>
    </source>
</evidence>
<feature type="transmembrane region" description="Helical" evidence="8">
    <location>
        <begin position="159"/>
        <end position="178"/>
    </location>
</feature>
<feature type="transmembrane region" description="Helical" evidence="8">
    <location>
        <begin position="190"/>
        <end position="212"/>
    </location>
</feature>
<evidence type="ECO:0000256" key="2">
    <source>
        <dbReference type="ARBA" id="ARBA00009142"/>
    </source>
</evidence>
<dbReference type="OrthoDB" id="554695at2"/>
<feature type="transmembrane region" description="Helical" evidence="8">
    <location>
        <begin position="7"/>
        <end position="27"/>
    </location>
</feature>
<feature type="transmembrane region" description="Helical" evidence="8">
    <location>
        <begin position="102"/>
        <end position="121"/>
    </location>
</feature>
<comment type="caution">
    <text evidence="9">The sequence shown here is derived from an EMBL/GenBank/DDBJ whole genome shotgun (WGS) entry which is preliminary data.</text>
</comment>
<keyword evidence="7 8" id="KW-0472">Membrane</keyword>
<evidence type="ECO:0000256" key="8">
    <source>
        <dbReference type="RuleBase" id="RU363041"/>
    </source>
</evidence>
<evidence type="ECO:0000256" key="5">
    <source>
        <dbReference type="ARBA" id="ARBA00022692"/>
    </source>
</evidence>
<dbReference type="RefSeq" id="WP_121838343.1">
    <property type="nucleotide sequence ID" value="NZ_ML014765.1"/>
</dbReference>
<feature type="transmembrane region" description="Helical" evidence="8">
    <location>
        <begin position="232"/>
        <end position="250"/>
    </location>
</feature>
<dbReference type="Pfam" id="PF01925">
    <property type="entry name" value="TauE"/>
    <property type="match status" value="1"/>
</dbReference>
<gene>
    <name evidence="9" type="ORF">D5018_07090</name>
</gene>
<dbReference type="PANTHER" id="PTHR30269">
    <property type="entry name" value="TRANSMEMBRANE PROTEIN YFCA"/>
    <property type="match status" value="1"/>
</dbReference>
<accession>A0A3L8PYJ4</accession>
<keyword evidence="3" id="KW-0813">Transport</keyword>
<reference evidence="9 10" key="1">
    <citation type="submission" date="2018-09" db="EMBL/GenBank/DDBJ databases">
        <title>Phylogeny of the Shewanellaceae, and recommendation for two new genera, Pseudoshewanella and Parashewanella.</title>
        <authorList>
            <person name="Wang G."/>
        </authorList>
    </citation>
    <scope>NUCLEOTIDE SEQUENCE [LARGE SCALE GENOMIC DNA]</scope>
    <source>
        <strain evidence="9 10">C51</strain>
    </source>
</reference>
<dbReference type="Proteomes" id="UP000281474">
    <property type="component" value="Unassembled WGS sequence"/>
</dbReference>
<evidence type="ECO:0000256" key="7">
    <source>
        <dbReference type="ARBA" id="ARBA00023136"/>
    </source>
</evidence>
<keyword evidence="4 8" id="KW-1003">Cell membrane</keyword>
<dbReference type="AlphaFoldDB" id="A0A3L8PYJ4"/>
<feature type="transmembrane region" description="Helical" evidence="8">
    <location>
        <begin position="133"/>
        <end position="153"/>
    </location>
</feature>